<dbReference type="InterPro" id="IPR038071">
    <property type="entry name" value="UROD/MetE-like_sf"/>
</dbReference>
<dbReference type="Proteomes" id="UP001501479">
    <property type="component" value="Unassembled WGS sequence"/>
</dbReference>
<comment type="caution">
    <text evidence="5">The sequence shown here is derived from an EMBL/GenBank/DDBJ whole genome shotgun (WGS) entry which is preliminary data.</text>
</comment>
<dbReference type="Gene3D" id="3.20.20.210">
    <property type="match status" value="1"/>
</dbReference>
<accession>A0ABP7E141</accession>
<dbReference type="Pfam" id="PF01717">
    <property type="entry name" value="Meth_synt_2"/>
    <property type="match status" value="1"/>
</dbReference>
<evidence type="ECO:0000256" key="2">
    <source>
        <dbReference type="ARBA" id="ARBA00022723"/>
    </source>
</evidence>
<reference evidence="6" key="1">
    <citation type="journal article" date="2019" name="Int. J. Syst. Evol. Microbiol.">
        <title>The Global Catalogue of Microorganisms (GCM) 10K type strain sequencing project: providing services to taxonomists for standard genome sequencing and annotation.</title>
        <authorList>
            <consortium name="The Broad Institute Genomics Platform"/>
            <consortium name="The Broad Institute Genome Sequencing Center for Infectious Disease"/>
            <person name="Wu L."/>
            <person name="Ma J."/>
        </authorList>
    </citation>
    <scope>NUCLEOTIDE SEQUENCE [LARGE SCALE GENOMIC DNA]</scope>
    <source>
        <strain evidence="6">JCM 17329</strain>
    </source>
</reference>
<gene>
    <name evidence="5" type="ORF">GCM10022421_19100</name>
</gene>
<evidence type="ECO:0000256" key="3">
    <source>
        <dbReference type="ARBA" id="ARBA00022833"/>
    </source>
</evidence>
<evidence type="ECO:0000313" key="6">
    <source>
        <dbReference type="Proteomes" id="UP001501479"/>
    </source>
</evidence>
<dbReference type="PANTHER" id="PTHR30519">
    <property type="entry name" value="5-METHYLTETRAHYDROPTEROYLTRIGLUTAMATE--HOMOCYSTEINE METHYLTRANSFERASE"/>
    <property type="match status" value="1"/>
</dbReference>
<dbReference type="InterPro" id="IPR002629">
    <property type="entry name" value="Met_Synth_C/arc"/>
</dbReference>
<dbReference type="EMBL" id="BAABDS010000029">
    <property type="protein sequence ID" value="GAA3711887.1"/>
    <property type="molecule type" value="Genomic_DNA"/>
</dbReference>
<dbReference type="SUPFAM" id="SSF51726">
    <property type="entry name" value="UROD/MetE-like"/>
    <property type="match status" value="1"/>
</dbReference>
<feature type="domain" description="Cobalamin-independent methionine synthase MetE C-terminal/archaeal" evidence="4">
    <location>
        <begin position="9"/>
        <end position="49"/>
    </location>
</feature>
<keyword evidence="2" id="KW-0479">Metal-binding</keyword>
<evidence type="ECO:0000256" key="1">
    <source>
        <dbReference type="ARBA" id="ARBA00001947"/>
    </source>
</evidence>
<protein>
    <recommendedName>
        <fullName evidence="4">Cobalamin-independent methionine synthase MetE C-terminal/archaeal domain-containing protein</fullName>
    </recommendedName>
</protein>
<comment type="cofactor">
    <cofactor evidence="1">
        <name>Zn(2+)</name>
        <dbReference type="ChEBI" id="CHEBI:29105"/>
    </cofactor>
</comment>
<sequence length="60" mass="6756">MCYSGFNEIIESIARLPSEPIWVNPDCGLKTRNREETRAALANMVAVTQELRKAYAEARA</sequence>
<organism evidence="5 6">
    <name type="scientific">Oceanisphaera sediminis</name>
    <dbReference type="NCBI Taxonomy" id="981381"/>
    <lineage>
        <taxon>Bacteria</taxon>
        <taxon>Pseudomonadati</taxon>
        <taxon>Pseudomonadota</taxon>
        <taxon>Gammaproteobacteria</taxon>
        <taxon>Aeromonadales</taxon>
        <taxon>Aeromonadaceae</taxon>
        <taxon>Oceanisphaera</taxon>
    </lineage>
</organism>
<name>A0ABP7E141_9GAMM</name>
<proteinExistence type="predicted"/>
<evidence type="ECO:0000313" key="5">
    <source>
        <dbReference type="EMBL" id="GAA3711887.1"/>
    </source>
</evidence>
<keyword evidence="3" id="KW-0862">Zinc</keyword>
<keyword evidence="6" id="KW-1185">Reference proteome</keyword>
<evidence type="ECO:0000259" key="4">
    <source>
        <dbReference type="Pfam" id="PF01717"/>
    </source>
</evidence>